<dbReference type="Pfam" id="PF13960">
    <property type="entry name" value="DUF4218"/>
    <property type="match status" value="1"/>
</dbReference>
<evidence type="ECO:0000313" key="4">
    <source>
        <dbReference type="Proteomes" id="UP000321393"/>
    </source>
</evidence>
<dbReference type="PANTHER" id="PTHR10775:SF182">
    <property type="entry name" value="TRANSPOSON, EN_SPM-LIKE, TRANSPOSASE-ASSOCIATED DOMAIN PROTEIN-RELATED"/>
    <property type="match status" value="1"/>
</dbReference>
<protein>
    <recommendedName>
        <fullName evidence="2">DUF4218 domain-containing protein</fullName>
    </recommendedName>
</protein>
<name>A0A5A7UFT3_CUCMM</name>
<dbReference type="AlphaFoldDB" id="A0A5A7UFT3"/>
<keyword evidence="1" id="KW-0732">Signal</keyword>
<dbReference type="PANTHER" id="PTHR10775">
    <property type="entry name" value="OS08G0208400 PROTEIN"/>
    <property type="match status" value="1"/>
</dbReference>
<feature type="signal peptide" evidence="1">
    <location>
        <begin position="1"/>
        <end position="17"/>
    </location>
</feature>
<accession>A0A5A7UFT3</accession>
<dbReference type="InterPro" id="IPR004242">
    <property type="entry name" value="Transposase_21"/>
</dbReference>
<organism evidence="3 4">
    <name type="scientific">Cucumis melo var. makuwa</name>
    <name type="common">Oriental melon</name>
    <dbReference type="NCBI Taxonomy" id="1194695"/>
    <lineage>
        <taxon>Eukaryota</taxon>
        <taxon>Viridiplantae</taxon>
        <taxon>Streptophyta</taxon>
        <taxon>Embryophyta</taxon>
        <taxon>Tracheophyta</taxon>
        <taxon>Spermatophyta</taxon>
        <taxon>Magnoliopsida</taxon>
        <taxon>eudicotyledons</taxon>
        <taxon>Gunneridae</taxon>
        <taxon>Pentapetalae</taxon>
        <taxon>rosids</taxon>
        <taxon>fabids</taxon>
        <taxon>Cucurbitales</taxon>
        <taxon>Cucurbitaceae</taxon>
        <taxon>Benincaseae</taxon>
        <taxon>Cucumis</taxon>
    </lineage>
</organism>
<sequence>MHGLLLLLHLSAARFDGRTLPREEALTAAGFDDLSFDGCTLQRPQLRRQPPRRVIHRVNRAATIHCFLSDDNHRVASFIDGHPAAATAVFNLSQPEPTRAEISVVQPKPTRAKPPKPSRSRATLPCSYCQCLEILPTTNELPNSLYEAKKTLGALGMEYEKIHACPNNCCLYRKEFANATECPECGQSRWKNVKDRNEERKQIPSKVIWYFPPIPRFKRLFRSIECAENLTWHASERIEDGKLRHPADSPAWKLVDFKWPDFGSEPRNLCLALSADGVNPHGDMSSKYSCWPIVMVIYNLPPWLCMKRKYMMLSMLISGQKQPGDDIGTYLAPLIEDLKLLWKNGVECCDAYREEVFNLRSVLLWTINDFPAYGNLSGCCVKGYKACPICGDNTNSIRLRHGKKIAYLGHRRFLARGHPYRRQKNSFNGKKELGTIPEPLSGEDVYLKLKDLEFPKGKKIHKNLSMNRSTLLDIPGKSKDGLNARRDLVDLKLRPELAPISSEKKIFIPPVCYTLTKEEKQCVLKTLSRIKVPEGYSSNIRNLVSMTDLKLNSLKSHDCHVLIQQLFPIAIRSVLPKHVRYAITRLCIFFNSVCNKVLDAQQLDKLEEDIVVTLCLFEKYFPPSFFTIMIHLTIHIVREVKLCGPIYLRWMYPFERFMKVIKNSVRNRYRPEGCIAESYLIEEAIEFCSDFLSGVDPVGLGTRKSQDHLDTSNIGRPLSMGVPFKPEQELLRQAHRYVLENTIDVQPYME</sequence>
<dbReference type="OrthoDB" id="1729146at2759"/>
<evidence type="ECO:0000256" key="1">
    <source>
        <dbReference type="SAM" id="SignalP"/>
    </source>
</evidence>
<proteinExistence type="predicted"/>
<feature type="chain" id="PRO_5023139867" description="DUF4218 domain-containing protein" evidence="1">
    <location>
        <begin position="18"/>
        <end position="750"/>
    </location>
</feature>
<dbReference type="Proteomes" id="UP000321393">
    <property type="component" value="Unassembled WGS sequence"/>
</dbReference>
<evidence type="ECO:0000313" key="3">
    <source>
        <dbReference type="EMBL" id="KAA0052339.1"/>
    </source>
</evidence>
<gene>
    <name evidence="3" type="ORF">E6C27_scaffold207G001770</name>
</gene>
<dbReference type="Pfam" id="PF02992">
    <property type="entry name" value="Transposase_21"/>
    <property type="match status" value="1"/>
</dbReference>
<dbReference type="InterPro" id="IPR025452">
    <property type="entry name" value="DUF4218"/>
</dbReference>
<evidence type="ECO:0000259" key="2">
    <source>
        <dbReference type="Pfam" id="PF13960"/>
    </source>
</evidence>
<comment type="caution">
    <text evidence="3">The sequence shown here is derived from an EMBL/GenBank/DDBJ whole genome shotgun (WGS) entry which is preliminary data.</text>
</comment>
<reference evidence="3 4" key="1">
    <citation type="submission" date="2019-08" db="EMBL/GenBank/DDBJ databases">
        <title>Draft genome sequences of two oriental melons (Cucumis melo L. var makuwa).</title>
        <authorList>
            <person name="Kwon S.-Y."/>
        </authorList>
    </citation>
    <scope>NUCLEOTIDE SEQUENCE [LARGE SCALE GENOMIC DNA]</scope>
    <source>
        <strain evidence="4">cv. SW 3</strain>
        <tissue evidence="3">Leaf</tissue>
    </source>
</reference>
<dbReference type="EMBL" id="SSTE01010863">
    <property type="protein sequence ID" value="KAA0052339.1"/>
    <property type="molecule type" value="Genomic_DNA"/>
</dbReference>
<feature type="domain" description="DUF4218" evidence="2">
    <location>
        <begin position="594"/>
        <end position="696"/>
    </location>
</feature>